<dbReference type="GO" id="GO:0000160">
    <property type="term" value="P:phosphorelay signal transduction system"/>
    <property type="evidence" value="ECO:0007669"/>
    <property type="project" value="InterPro"/>
</dbReference>
<dbReference type="EMBL" id="CP001734">
    <property type="protein sequence ID" value="ACV67941.1"/>
    <property type="molecule type" value="Genomic_DNA"/>
</dbReference>
<name>C8WZ25_DESRD</name>
<dbReference type="eggNOG" id="COG0745">
    <property type="taxonomic scope" value="Bacteria"/>
</dbReference>
<dbReference type="Proteomes" id="UP000001052">
    <property type="component" value="Chromosome"/>
</dbReference>
<organism evidence="5 6">
    <name type="scientific">Desulfohalobium retbaense (strain ATCC 49708 / DSM 5692 / JCM 16813 / HR100)</name>
    <dbReference type="NCBI Taxonomy" id="485915"/>
    <lineage>
        <taxon>Bacteria</taxon>
        <taxon>Pseudomonadati</taxon>
        <taxon>Thermodesulfobacteriota</taxon>
        <taxon>Desulfovibrionia</taxon>
        <taxon>Desulfovibrionales</taxon>
        <taxon>Desulfohalobiaceae</taxon>
        <taxon>Desulfohalobium</taxon>
    </lineage>
</organism>
<sequence>MTPSETGQEPTETGTSSPSSLASLQPKGWQKQASALADTLAETVSSSIGQDVTIDVGDTRTLATEALAEVTTAPLLVVGLSLTGTYAGTVTVVFPEVTAIAIADSLLGAEAPENPSGQLDEARGQAIESLLSSLASLAAAQVSEATGEIADMVVSDRDRFERSDQLQSYLAPESGDKGVLETTAALHAAETRLGDVHILVPAAVMQEMADAPFDDEPQEETITGPQSPSQDDLQETAANAEKHEAGETTEGDEASSASSEPEETLAPSSEEEKTEEGDLEAGENDDSDSHSGVLRPEEMAALIGDDDNDVDPQHFEDDGNGSEADEDKKADDKEKAAQEEEDDVPEDQAVDMHAVHTTLLQASYHIDEELKAFFGEPLELYDYVGRVITKRELLKRFQGKIVVTNMAISGDTYGEAFTAVALDDAIFLGATLIMLPTEEINRKIRNGHFREDESDAFGEVINIFAGAYSAAFGDYFPKNLRLKKDRMTTVAPTKVDVTAEEPFPDGDYFLATYSMRLGSRPLQEFHLFFPPKLLGITKQNAKELKEKPVTATEDSSGGPGFATIQIAGEDTGNPAIAVLADDAKQFAAINEFLGEQNVEICQAKLRDNLREKFRAYDILGVFLVMKNIDENSLASLIKIRSLLKGRCPIIVAAPKWDRSMVIKAVSYGAKDIIVTPTDKETVEAKAKQHMLA</sequence>
<dbReference type="InterPro" id="IPR001789">
    <property type="entry name" value="Sig_transdc_resp-reg_receiver"/>
</dbReference>
<evidence type="ECO:0000256" key="2">
    <source>
        <dbReference type="PROSITE-ProRule" id="PRU00169"/>
    </source>
</evidence>
<feature type="compositionally biased region" description="Basic and acidic residues" evidence="3">
    <location>
        <begin position="326"/>
        <end position="338"/>
    </location>
</feature>
<proteinExistence type="predicted"/>
<keyword evidence="6" id="KW-1185">Reference proteome</keyword>
<reference evidence="5 6" key="2">
    <citation type="journal article" date="2010" name="Stand. Genomic Sci.">
        <title>Complete genome sequence of Desulfohalobium retbaense type strain (HR(100)).</title>
        <authorList>
            <person name="Spring S."/>
            <person name="Nolan M."/>
            <person name="Lapidus A."/>
            <person name="Glavina Del Rio T."/>
            <person name="Copeland A."/>
            <person name="Tice H."/>
            <person name="Cheng J.F."/>
            <person name="Lucas S."/>
            <person name="Land M."/>
            <person name="Chen F."/>
            <person name="Bruce D."/>
            <person name="Goodwin L."/>
            <person name="Pitluck S."/>
            <person name="Ivanova N."/>
            <person name="Mavromatis K."/>
            <person name="Mikhailova N."/>
            <person name="Pati A."/>
            <person name="Chen A."/>
            <person name="Palaniappan K."/>
            <person name="Hauser L."/>
            <person name="Chang Y.J."/>
            <person name="Jeffries C.D."/>
            <person name="Munk C."/>
            <person name="Kiss H."/>
            <person name="Chain P."/>
            <person name="Han C."/>
            <person name="Brettin T."/>
            <person name="Detter J.C."/>
            <person name="Schuler E."/>
            <person name="Goker M."/>
            <person name="Rohde M."/>
            <person name="Bristow J."/>
            <person name="Eisen J.A."/>
            <person name="Markowitz V."/>
            <person name="Hugenholtz P."/>
            <person name="Kyrpides N.C."/>
            <person name="Klenk H.P."/>
        </authorList>
    </citation>
    <scope>NUCLEOTIDE SEQUENCE [LARGE SCALE GENOMIC DNA]</scope>
    <source>
        <strain evidence="5 6">DSM 5692</strain>
    </source>
</reference>
<dbReference type="InterPro" id="IPR028976">
    <property type="entry name" value="CheC-like_sf"/>
</dbReference>
<keyword evidence="1" id="KW-0145">Chemotaxis</keyword>
<evidence type="ECO:0000313" key="5">
    <source>
        <dbReference type="EMBL" id="ACV67941.1"/>
    </source>
</evidence>
<feature type="compositionally biased region" description="Acidic residues" evidence="3">
    <location>
        <begin position="339"/>
        <end position="349"/>
    </location>
</feature>
<evidence type="ECO:0000313" key="6">
    <source>
        <dbReference type="Proteomes" id="UP000001052"/>
    </source>
</evidence>
<dbReference type="PROSITE" id="PS50110">
    <property type="entry name" value="RESPONSE_REGULATORY"/>
    <property type="match status" value="1"/>
</dbReference>
<dbReference type="Gene3D" id="3.40.1550.10">
    <property type="entry name" value="CheC-like"/>
    <property type="match status" value="2"/>
</dbReference>
<protein>
    <submittedName>
        <fullName evidence="5">Response regulator receiver protein</fullName>
    </submittedName>
</protein>
<dbReference type="AlphaFoldDB" id="C8WZ25"/>
<reference evidence="6" key="1">
    <citation type="submission" date="2009-09" db="EMBL/GenBank/DDBJ databases">
        <title>The complete chromosome of Desulfohalobium retbaense DSM 5692.</title>
        <authorList>
            <consortium name="US DOE Joint Genome Institute (JGI-PGF)"/>
            <person name="Lucas S."/>
            <person name="Copeland A."/>
            <person name="Lapidus A."/>
            <person name="Glavina del Rio T."/>
            <person name="Dalin E."/>
            <person name="Tice H."/>
            <person name="Bruce D."/>
            <person name="Goodwin L."/>
            <person name="Pitluck S."/>
            <person name="Kyrpides N."/>
            <person name="Mavromatis K."/>
            <person name="Ivanova N."/>
            <person name="Mikhailova N."/>
            <person name="Munk A.C."/>
            <person name="Brettin T."/>
            <person name="Detter J.C."/>
            <person name="Han C."/>
            <person name="Tapia R."/>
            <person name="Larimer F."/>
            <person name="Land M."/>
            <person name="Hauser L."/>
            <person name="Markowitz V."/>
            <person name="Cheng J.-F."/>
            <person name="Hugenholtz P."/>
            <person name="Woyke T."/>
            <person name="Wu D."/>
            <person name="Spring S."/>
            <person name="Klenk H.-P."/>
            <person name="Eisen J.A."/>
        </authorList>
    </citation>
    <scope>NUCLEOTIDE SEQUENCE [LARGE SCALE GENOMIC DNA]</scope>
    <source>
        <strain evidence="6">DSM 5692</strain>
    </source>
</reference>
<dbReference type="GO" id="GO:0006935">
    <property type="term" value="P:chemotaxis"/>
    <property type="evidence" value="ECO:0007669"/>
    <property type="project" value="UniProtKB-KW"/>
</dbReference>
<feature type="region of interest" description="Disordered" evidence="3">
    <location>
        <begin position="1"/>
        <end position="28"/>
    </location>
</feature>
<feature type="region of interest" description="Disordered" evidence="3">
    <location>
        <begin position="215"/>
        <end position="292"/>
    </location>
</feature>
<evidence type="ECO:0000256" key="1">
    <source>
        <dbReference type="ARBA" id="ARBA00022500"/>
    </source>
</evidence>
<dbReference type="SUPFAM" id="SSF103039">
    <property type="entry name" value="CheC-like"/>
    <property type="match status" value="2"/>
</dbReference>
<dbReference type="STRING" id="485915.Dret_0649"/>
<dbReference type="OrthoDB" id="5428968at2"/>
<dbReference type="KEGG" id="drt:Dret_0649"/>
<dbReference type="RefSeq" id="WP_015751099.1">
    <property type="nucleotide sequence ID" value="NC_013223.1"/>
</dbReference>
<comment type="caution">
    <text evidence="2">Lacks conserved residue(s) required for the propagation of feature annotation.</text>
</comment>
<gene>
    <name evidence="5" type="ordered locus">Dret_0649</name>
</gene>
<dbReference type="SUPFAM" id="SSF52172">
    <property type="entry name" value="CheY-like"/>
    <property type="match status" value="1"/>
</dbReference>
<dbReference type="InterPro" id="IPR011006">
    <property type="entry name" value="CheY-like_superfamily"/>
</dbReference>
<feature type="compositionally biased region" description="Polar residues" evidence="3">
    <location>
        <begin position="220"/>
        <end position="231"/>
    </location>
</feature>
<accession>C8WZ25</accession>
<feature type="region of interest" description="Disordered" evidence="3">
    <location>
        <begin position="304"/>
        <end position="349"/>
    </location>
</feature>
<feature type="compositionally biased region" description="Low complexity" evidence="3">
    <location>
        <begin position="254"/>
        <end position="268"/>
    </location>
</feature>
<evidence type="ECO:0000259" key="4">
    <source>
        <dbReference type="PROSITE" id="PS50110"/>
    </source>
</evidence>
<dbReference type="eggNOG" id="COG1776">
    <property type="taxonomic scope" value="Bacteria"/>
</dbReference>
<feature type="compositionally biased region" description="Low complexity" evidence="3">
    <location>
        <begin position="9"/>
        <end position="20"/>
    </location>
</feature>
<evidence type="ECO:0000256" key="3">
    <source>
        <dbReference type="SAM" id="MobiDB-lite"/>
    </source>
</evidence>
<dbReference type="HOGENOM" id="CLU_414914_0_0_7"/>
<feature type="compositionally biased region" description="Acidic residues" evidence="3">
    <location>
        <begin position="272"/>
        <end position="286"/>
    </location>
</feature>
<feature type="domain" description="Response regulatory" evidence="4">
    <location>
        <begin position="575"/>
        <end position="690"/>
    </location>
</feature>